<proteinExistence type="predicted"/>
<gene>
    <name evidence="3" type="ORF">ACFFJK_15500</name>
</gene>
<dbReference type="Gene3D" id="1.20.5.340">
    <property type="match status" value="1"/>
</dbReference>
<organism evidence="3 4">
    <name type="scientific">Massilia consociata</name>
    <dbReference type="NCBI Taxonomy" id="760117"/>
    <lineage>
        <taxon>Bacteria</taxon>
        <taxon>Pseudomonadati</taxon>
        <taxon>Pseudomonadota</taxon>
        <taxon>Betaproteobacteria</taxon>
        <taxon>Burkholderiales</taxon>
        <taxon>Oxalobacteraceae</taxon>
        <taxon>Telluria group</taxon>
        <taxon>Massilia</taxon>
    </lineage>
</organism>
<reference evidence="3 4" key="1">
    <citation type="submission" date="2024-09" db="EMBL/GenBank/DDBJ databases">
        <authorList>
            <person name="Sun Q."/>
            <person name="Mori K."/>
        </authorList>
    </citation>
    <scope>NUCLEOTIDE SEQUENCE [LARGE SCALE GENOMIC DNA]</scope>
    <source>
        <strain evidence="3 4">CCM 7792</strain>
    </source>
</reference>
<evidence type="ECO:0000256" key="1">
    <source>
        <dbReference type="SAM" id="Coils"/>
    </source>
</evidence>
<keyword evidence="1" id="KW-0175">Coiled coil</keyword>
<evidence type="ECO:0000313" key="4">
    <source>
        <dbReference type="Proteomes" id="UP001589773"/>
    </source>
</evidence>
<sequence>MISEFQDLSDKIDRLAQLTQSLRAENYLLRQANALLSAENIAFKERLNQAQRRVEALLEHFPAPGAEGGDGSAGADEGAPGDGAAPGARDSEASQ</sequence>
<protein>
    <recommendedName>
        <fullName evidence="5">DUF904 domain-containing protein</fullName>
    </recommendedName>
</protein>
<feature type="compositionally biased region" description="Low complexity" evidence="2">
    <location>
        <begin position="73"/>
        <end position="88"/>
    </location>
</feature>
<feature type="coiled-coil region" evidence="1">
    <location>
        <begin position="5"/>
        <end position="60"/>
    </location>
</feature>
<evidence type="ECO:0000313" key="3">
    <source>
        <dbReference type="EMBL" id="MFC0253303.1"/>
    </source>
</evidence>
<name>A0ABV6FIE6_9BURK</name>
<keyword evidence="4" id="KW-1185">Reference proteome</keyword>
<evidence type="ECO:0000256" key="2">
    <source>
        <dbReference type="SAM" id="MobiDB-lite"/>
    </source>
</evidence>
<dbReference type="Proteomes" id="UP001589773">
    <property type="component" value="Unassembled WGS sequence"/>
</dbReference>
<feature type="region of interest" description="Disordered" evidence="2">
    <location>
        <begin position="60"/>
        <end position="95"/>
    </location>
</feature>
<dbReference type="EMBL" id="JBHLWP010000013">
    <property type="protein sequence ID" value="MFC0253303.1"/>
    <property type="molecule type" value="Genomic_DNA"/>
</dbReference>
<comment type="caution">
    <text evidence="3">The sequence shown here is derived from an EMBL/GenBank/DDBJ whole genome shotgun (WGS) entry which is preliminary data.</text>
</comment>
<evidence type="ECO:0008006" key="5">
    <source>
        <dbReference type="Google" id="ProtNLM"/>
    </source>
</evidence>
<dbReference type="RefSeq" id="WP_379680319.1">
    <property type="nucleotide sequence ID" value="NZ_JBHLWP010000013.1"/>
</dbReference>
<accession>A0ABV6FIE6</accession>